<evidence type="ECO:0000313" key="2">
    <source>
        <dbReference type="Proteomes" id="UP000466586"/>
    </source>
</evidence>
<name>A0A7K1YBL5_9SPHI</name>
<evidence type="ECO:0000313" key="1">
    <source>
        <dbReference type="EMBL" id="MXV51984.1"/>
    </source>
</evidence>
<dbReference type="AlphaFoldDB" id="A0A7K1YBL5"/>
<dbReference type="RefSeq" id="WP_160845169.1">
    <property type="nucleotide sequence ID" value="NZ_WVHT01000006.1"/>
</dbReference>
<accession>A0A7K1YBL5</accession>
<keyword evidence="2" id="KW-1185">Reference proteome</keyword>
<reference evidence="1 2" key="1">
    <citation type="submission" date="2019-11" db="EMBL/GenBank/DDBJ databases">
        <title>Pedobacter sp. HMF7647 Genome sequencing and assembly.</title>
        <authorList>
            <person name="Kang H."/>
            <person name="Kim H."/>
            <person name="Joh K."/>
        </authorList>
    </citation>
    <scope>NUCLEOTIDE SEQUENCE [LARGE SCALE GENOMIC DNA]</scope>
    <source>
        <strain evidence="1 2">HMF7647</strain>
    </source>
</reference>
<dbReference type="EMBL" id="WVHT01000006">
    <property type="protein sequence ID" value="MXV51984.1"/>
    <property type="molecule type" value="Genomic_DNA"/>
</dbReference>
<protein>
    <submittedName>
        <fullName evidence="1">Uncharacterized protein</fullName>
    </submittedName>
</protein>
<organism evidence="1 2">
    <name type="scientific">Hufsiella arboris</name>
    <dbReference type="NCBI Taxonomy" id="2695275"/>
    <lineage>
        <taxon>Bacteria</taxon>
        <taxon>Pseudomonadati</taxon>
        <taxon>Bacteroidota</taxon>
        <taxon>Sphingobacteriia</taxon>
        <taxon>Sphingobacteriales</taxon>
        <taxon>Sphingobacteriaceae</taxon>
        <taxon>Hufsiella</taxon>
    </lineage>
</organism>
<gene>
    <name evidence="1" type="ORF">GS399_13460</name>
</gene>
<sequence>MVPFNLQIELNARLVTFSAEQLDQLADNAGFMRYQIRTFNHHSVIYVNIEDEPLEPEDIIGFSEDEVFSLDEVRTIAAAIREYNSSRKLNFDQMHFDF</sequence>
<dbReference type="Proteomes" id="UP000466586">
    <property type="component" value="Unassembled WGS sequence"/>
</dbReference>
<proteinExistence type="predicted"/>
<comment type="caution">
    <text evidence="1">The sequence shown here is derived from an EMBL/GenBank/DDBJ whole genome shotgun (WGS) entry which is preliminary data.</text>
</comment>